<sequence>MAKRGRKVEIPQPVFDPKTGAPLDAQVPVQEDAQVQEDAPVQEEGKTLLLSADAITLSAMRTLQNKVKSGKVTLHDRIAEETLGQFREDFWKQVNDLPWDLISLEFDPFQVVWSETHGSRKPTLHFEFKAPIEYAILSVTEMIDSLLVYHKHRQWVINNHSWVAKNPEVICDLLTRLKCILEQLVTGGTQGDVQ</sequence>
<protein>
    <submittedName>
        <fullName evidence="2">Uncharacterized protein</fullName>
    </submittedName>
</protein>
<name>A0A8S5V9P8_9CAUD</name>
<evidence type="ECO:0000313" key="2">
    <source>
        <dbReference type="EMBL" id="DAG03444.1"/>
    </source>
</evidence>
<feature type="region of interest" description="Disordered" evidence="1">
    <location>
        <begin position="1"/>
        <end position="21"/>
    </location>
</feature>
<accession>A0A8S5V9P8</accession>
<organism evidence="2">
    <name type="scientific">Ackermannviridae sp. ctUml7</name>
    <dbReference type="NCBI Taxonomy" id="2825753"/>
    <lineage>
        <taxon>Viruses</taxon>
        <taxon>Duplodnaviria</taxon>
        <taxon>Heunggongvirae</taxon>
        <taxon>Uroviricota</taxon>
        <taxon>Caudoviricetes</taxon>
        <taxon>Pantevenvirales</taxon>
        <taxon>Ackermannviridae</taxon>
    </lineage>
</organism>
<evidence type="ECO:0000256" key="1">
    <source>
        <dbReference type="SAM" id="MobiDB-lite"/>
    </source>
</evidence>
<reference evidence="2" key="1">
    <citation type="journal article" date="2021" name="Proc. Natl. Acad. Sci. U.S.A.">
        <title>A Catalog of Tens of Thousands of Viruses from Human Metagenomes Reveals Hidden Associations with Chronic Diseases.</title>
        <authorList>
            <person name="Tisza M.J."/>
            <person name="Buck C.B."/>
        </authorList>
    </citation>
    <scope>NUCLEOTIDE SEQUENCE</scope>
    <source>
        <strain evidence="2">CtUml7</strain>
    </source>
</reference>
<dbReference type="EMBL" id="BK016230">
    <property type="protein sequence ID" value="DAG03444.1"/>
    <property type="molecule type" value="Genomic_DNA"/>
</dbReference>
<proteinExistence type="predicted"/>